<reference evidence="5 6" key="1">
    <citation type="submission" date="2017-07" db="EMBL/GenBank/DDBJ databases">
        <title>Genome sequence of Pseudomonas NEP1.</title>
        <authorList>
            <person name="Nascimento F.X."/>
        </authorList>
    </citation>
    <scope>NUCLEOTIDE SEQUENCE [LARGE SCALE GENOMIC DNA]</scope>
    <source>
        <strain evidence="5 6">NEP1</strain>
    </source>
</reference>
<evidence type="ECO:0000313" key="6">
    <source>
        <dbReference type="Proteomes" id="UP000254535"/>
    </source>
</evidence>
<dbReference type="PANTHER" id="PTHR23073">
    <property type="entry name" value="26S PROTEASOME REGULATORY SUBUNIT"/>
    <property type="match status" value="1"/>
</dbReference>
<comment type="similarity">
    <text evidence="1">Belongs to the AAA ATPase family.</text>
</comment>
<dbReference type="Pfam" id="PF00004">
    <property type="entry name" value="AAA"/>
    <property type="match status" value="1"/>
</dbReference>
<dbReference type="CDD" id="cd19481">
    <property type="entry name" value="RecA-like_protease"/>
    <property type="match status" value="1"/>
</dbReference>
<dbReference type="GO" id="GO:0016887">
    <property type="term" value="F:ATP hydrolysis activity"/>
    <property type="evidence" value="ECO:0007669"/>
    <property type="project" value="InterPro"/>
</dbReference>
<dbReference type="InterPro" id="IPR003593">
    <property type="entry name" value="AAA+_ATPase"/>
</dbReference>
<accession>A0A345V231</accession>
<dbReference type="RefSeq" id="WP_115079118.1">
    <property type="nucleotide sequence ID" value="NZ_CP022313.1"/>
</dbReference>
<dbReference type="EMBL" id="CP022313">
    <property type="protein sequence ID" value="AXJ06783.1"/>
    <property type="molecule type" value="Genomic_DNA"/>
</dbReference>
<dbReference type="GO" id="GO:0005524">
    <property type="term" value="F:ATP binding"/>
    <property type="evidence" value="ECO:0007669"/>
    <property type="project" value="UniProtKB-KW"/>
</dbReference>
<evidence type="ECO:0000259" key="4">
    <source>
        <dbReference type="SMART" id="SM00382"/>
    </source>
</evidence>
<dbReference type="AlphaFoldDB" id="A0A345V231"/>
<dbReference type="InterPro" id="IPR050221">
    <property type="entry name" value="26S_Proteasome_ATPase"/>
</dbReference>
<feature type="domain" description="AAA+ ATPase" evidence="4">
    <location>
        <begin position="133"/>
        <end position="265"/>
    </location>
</feature>
<gene>
    <name evidence="5" type="ORF">CFN16_22415</name>
</gene>
<sequence>MEHFNIVLGLCRSAAQVANPAVRAHIERLRKALEREGSKNEAASLKKVSDSVSLVADMAPSRVVLSRQLTYGEELTENVQCPVDKETAAKLAEVKFVKGAVAPIFNKELQISLNSILEEWKNVDVLRAAGVEPALSVMLYGEPGTGKTMLAEYIASELGLPVIVAKLDGIISSFLGTTARNIANLFDFANRYKCILLLDEFDAIAKLRDDPHELGEIKRVVNTLLQCIDARSKSGFTIAITNHQGLLDPAIWRRFEIRVEVPRPNLKARSVIIKNYFDYIEDEVQLKFLAWLTAGESGAEIVQLSQFIKRQKALKGSEYDFLSVVKNHTMLSAKVDETENRRISRMEHDFLARELFDQNQECFNQEQLATLFGRSQSTISRWIKKKEVRV</sequence>
<evidence type="ECO:0000256" key="3">
    <source>
        <dbReference type="ARBA" id="ARBA00022840"/>
    </source>
</evidence>
<keyword evidence="2" id="KW-0547">Nucleotide-binding</keyword>
<organism evidence="5 6">
    <name type="scientific">Pseudomonas fluorescens</name>
    <dbReference type="NCBI Taxonomy" id="294"/>
    <lineage>
        <taxon>Bacteria</taxon>
        <taxon>Pseudomonadati</taxon>
        <taxon>Pseudomonadota</taxon>
        <taxon>Gammaproteobacteria</taxon>
        <taxon>Pseudomonadales</taxon>
        <taxon>Pseudomonadaceae</taxon>
        <taxon>Pseudomonas</taxon>
    </lineage>
</organism>
<evidence type="ECO:0000313" key="5">
    <source>
        <dbReference type="EMBL" id="AXJ06783.1"/>
    </source>
</evidence>
<evidence type="ECO:0000256" key="2">
    <source>
        <dbReference type="ARBA" id="ARBA00022741"/>
    </source>
</evidence>
<dbReference type="Proteomes" id="UP000254535">
    <property type="component" value="Chromosome"/>
</dbReference>
<name>A0A345V231_PSEFL</name>
<dbReference type="Gene3D" id="3.40.50.300">
    <property type="entry name" value="P-loop containing nucleotide triphosphate hydrolases"/>
    <property type="match status" value="1"/>
</dbReference>
<dbReference type="SMART" id="SM00382">
    <property type="entry name" value="AAA"/>
    <property type="match status" value="1"/>
</dbReference>
<keyword evidence="3" id="KW-0067">ATP-binding</keyword>
<proteinExistence type="inferred from homology"/>
<dbReference type="InterPro" id="IPR027417">
    <property type="entry name" value="P-loop_NTPase"/>
</dbReference>
<protein>
    <recommendedName>
        <fullName evidence="4">AAA+ ATPase domain-containing protein</fullName>
    </recommendedName>
</protein>
<dbReference type="SUPFAM" id="SSF52540">
    <property type="entry name" value="P-loop containing nucleoside triphosphate hydrolases"/>
    <property type="match status" value="1"/>
</dbReference>
<dbReference type="InterPro" id="IPR003959">
    <property type="entry name" value="ATPase_AAA_core"/>
</dbReference>
<evidence type="ECO:0000256" key="1">
    <source>
        <dbReference type="ARBA" id="ARBA00006914"/>
    </source>
</evidence>